<reference evidence="1" key="1">
    <citation type="submission" date="2020-05" db="EMBL/GenBank/DDBJ databases">
        <authorList>
            <person name="Chiriac C."/>
            <person name="Salcher M."/>
            <person name="Ghai R."/>
            <person name="Kavagutti S V."/>
        </authorList>
    </citation>
    <scope>NUCLEOTIDE SEQUENCE</scope>
</reference>
<protein>
    <submittedName>
        <fullName evidence="1">Uncharacterized protein</fullName>
    </submittedName>
</protein>
<accession>A0A6J7X2E8</accession>
<proteinExistence type="predicted"/>
<evidence type="ECO:0000313" key="1">
    <source>
        <dbReference type="EMBL" id="CAB5224894.1"/>
    </source>
</evidence>
<dbReference type="EMBL" id="LR798338">
    <property type="protein sequence ID" value="CAB5224894.1"/>
    <property type="molecule type" value="Genomic_DNA"/>
</dbReference>
<organism evidence="1">
    <name type="scientific">uncultured Caudovirales phage</name>
    <dbReference type="NCBI Taxonomy" id="2100421"/>
    <lineage>
        <taxon>Viruses</taxon>
        <taxon>Duplodnaviria</taxon>
        <taxon>Heunggongvirae</taxon>
        <taxon>Uroviricota</taxon>
        <taxon>Caudoviricetes</taxon>
        <taxon>Peduoviridae</taxon>
        <taxon>Maltschvirus</taxon>
        <taxon>Maltschvirus maltsch</taxon>
    </lineage>
</organism>
<name>A0A6J7X2E8_9CAUD</name>
<sequence>MTTTLSNLIDEVLINLAGYTYQQERTTYLKTAVSTTTSSSTSPTVLSLGSTESVGKGIVEIDEELMWIDTFDRVANTATVSPYGRGYLGSTAATHAADSKVTISPVFPRNSVKKAINDTVRSTGSSMFAVKSMTFTYEAPVTTYNIYDGYVISNVLSIMWQSVGPSEEWIPVRRWSWDSKADTTAFDANAQTITIGDYITPGRKVKVIYATDAEAFTSNSQDFATQTGLPESCKDVIILGAAYRLLTYLDPARAAQVSPQADETDSKRPFGASNTATKQLYALYTQRLKEETSRQQNQYPIRVHYSR</sequence>
<gene>
    <name evidence="1" type="ORF">UFOVP744_33</name>
</gene>